<dbReference type="Pfam" id="PF08240">
    <property type="entry name" value="ADH_N"/>
    <property type="match status" value="1"/>
</dbReference>
<dbReference type="EMBL" id="BAAATR010000006">
    <property type="protein sequence ID" value="GAA2238816.1"/>
    <property type="molecule type" value="Genomic_DNA"/>
</dbReference>
<dbReference type="CDD" id="cd05289">
    <property type="entry name" value="MDR_like_2"/>
    <property type="match status" value="1"/>
</dbReference>
<keyword evidence="4" id="KW-1185">Reference proteome</keyword>
<dbReference type="InterPro" id="IPR051603">
    <property type="entry name" value="Zinc-ADH_QOR/CCCR"/>
</dbReference>
<keyword evidence="1" id="KW-0521">NADP</keyword>
<gene>
    <name evidence="3" type="ORF">GCM10010430_19850</name>
</gene>
<dbReference type="PANTHER" id="PTHR44154:SF1">
    <property type="entry name" value="QUINONE OXIDOREDUCTASE"/>
    <property type="match status" value="1"/>
</dbReference>
<accession>A0ABN3DQ17</accession>
<evidence type="ECO:0000313" key="3">
    <source>
        <dbReference type="EMBL" id="GAA2238816.1"/>
    </source>
</evidence>
<feature type="domain" description="Enoyl reductase (ER)" evidence="2">
    <location>
        <begin position="51"/>
        <end position="339"/>
    </location>
</feature>
<evidence type="ECO:0000313" key="4">
    <source>
        <dbReference type="Proteomes" id="UP001500305"/>
    </source>
</evidence>
<reference evidence="3 4" key="1">
    <citation type="journal article" date="2019" name="Int. J. Syst. Evol. Microbiol.">
        <title>The Global Catalogue of Microorganisms (GCM) 10K type strain sequencing project: providing services to taxonomists for standard genome sequencing and annotation.</title>
        <authorList>
            <consortium name="The Broad Institute Genomics Platform"/>
            <consortium name="The Broad Institute Genome Sequencing Center for Infectious Disease"/>
            <person name="Wu L."/>
            <person name="Ma J."/>
        </authorList>
    </citation>
    <scope>NUCLEOTIDE SEQUENCE [LARGE SCALE GENOMIC DNA]</scope>
    <source>
        <strain evidence="3 4">JCM 7356</strain>
    </source>
</reference>
<dbReference type="Pfam" id="PF13602">
    <property type="entry name" value="ADH_zinc_N_2"/>
    <property type="match status" value="1"/>
</dbReference>
<dbReference type="SUPFAM" id="SSF51735">
    <property type="entry name" value="NAD(P)-binding Rossmann-fold domains"/>
    <property type="match status" value="1"/>
</dbReference>
<dbReference type="Proteomes" id="UP001500305">
    <property type="component" value="Unassembled WGS sequence"/>
</dbReference>
<dbReference type="InterPro" id="IPR011032">
    <property type="entry name" value="GroES-like_sf"/>
</dbReference>
<dbReference type="InterPro" id="IPR013154">
    <property type="entry name" value="ADH-like_N"/>
</dbReference>
<dbReference type="SMART" id="SM00829">
    <property type="entry name" value="PKS_ER"/>
    <property type="match status" value="1"/>
</dbReference>
<dbReference type="InterPro" id="IPR020843">
    <property type="entry name" value="ER"/>
</dbReference>
<name>A0ABN3DQ17_9ACTN</name>
<proteinExistence type="predicted"/>
<evidence type="ECO:0000256" key="1">
    <source>
        <dbReference type="ARBA" id="ARBA00022857"/>
    </source>
</evidence>
<dbReference type="InterPro" id="IPR036291">
    <property type="entry name" value="NAD(P)-bd_dom_sf"/>
</dbReference>
<evidence type="ECO:0000259" key="2">
    <source>
        <dbReference type="SMART" id="SM00829"/>
    </source>
</evidence>
<dbReference type="Gene3D" id="3.90.180.10">
    <property type="entry name" value="Medium-chain alcohol dehydrogenases, catalytic domain"/>
    <property type="match status" value="1"/>
</dbReference>
<dbReference type="PANTHER" id="PTHR44154">
    <property type="entry name" value="QUINONE OXIDOREDUCTASE"/>
    <property type="match status" value="1"/>
</dbReference>
<organism evidence="3 4">
    <name type="scientific">Kitasatospora cystarginea</name>
    <dbReference type="NCBI Taxonomy" id="58350"/>
    <lineage>
        <taxon>Bacteria</taxon>
        <taxon>Bacillati</taxon>
        <taxon>Actinomycetota</taxon>
        <taxon>Actinomycetes</taxon>
        <taxon>Kitasatosporales</taxon>
        <taxon>Streptomycetaceae</taxon>
        <taxon>Kitasatospora</taxon>
    </lineage>
</organism>
<protein>
    <submittedName>
        <fullName evidence="3">NADP-dependent oxidoreductase</fullName>
    </submittedName>
</protein>
<comment type="caution">
    <text evidence="3">The sequence shown here is derived from an EMBL/GenBank/DDBJ whole genome shotgun (WGS) entry which is preliminary data.</text>
</comment>
<dbReference type="Gene3D" id="3.40.50.720">
    <property type="entry name" value="NAD(P)-binding Rossmann-like Domain"/>
    <property type="match status" value="1"/>
</dbReference>
<sequence length="342" mass="34742">MFSVGIGCRIGRPVRLSIPVRPCGPARKLVKGVPPSVRKSMSKAFGFVAYGGPENQEFLDRPIPSPGPGQLLIAVRAAGVNPVDWKIRQGYLGTGRPLPAVLGCEVSGVVEVVGQGVEGFSAGDEVFGPTVAGGYAEHTLLDAATCAHKRPDVSFTQAATLPVAAATAYDAVQQLDLGSGRTLLILGIAGGVGTAAAQLAKGHGLTVLGTAGDGNQAYVESLGATRIRYGAGVADRIRAVAPDGVDGLLDLVGGDDLRAAAVTLNDPAKLVSTVDPATAAELGGAFVRRSGGADTLEALAKLVAFDALDPHIAATYPLEHAAHALSEVESGHVRGKLVLDLG</sequence>
<dbReference type="SUPFAM" id="SSF50129">
    <property type="entry name" value="GroES-like"/>
    <property type="match status" value="1"/>
</dbReference>